<protein>
    <submittedName>
        <fullName evidence="1">Uncharacterized protein</fullName>
    </submittedName>
</protein>
<gene>
    <name evidence="1" type="ORF">E2C01_052217</name>
</gene>
<keyword evidence="2" id="KW-1185">Reference proteome</keyword>
<sequence>MWNVHIHARHYHLCYAFSTKRWVSDMETIIIPGKISIIPPQVLPIGRGTSTLVDPEEGLEK</sequence>
<dbReference type="EMBL" id="VSRR010015476">
    <property type="protein sequence ID" value="MPC58221.1"/>
    <property type="molecule type" value="Genomic_DNA"/>
</dbReference>
<organism evidence="1 2">
    <name type="scientific">Portunus trituberculatus</name>
    <name type="common">Swimming crab</name>
    <name type="synonym">Neptunus trituberculatus</name>
    <dbReference type="NCBI Taxonomy" id="210409"/>
    <lineage>
        <taxon>Eukaryota</taxon>
        <taxon>Metazoa</taxon>
        <taxon>Ecdysozoa</taxon>
        <taxon>Arthropoda</taxon>
        <taxon>Crustacea</taxon>
        <taxon>Multicrustacea</taxon>
        <taxon>Malacostraca</taxon>
        <taxon>Eumalacostraca</taxon>
        <taxon>Eucarida</taxon>
        <taxon>Decapoda</taxon>
        <taxon>Pleocyemata</taxon>
        <taxon>Brachyura</taxon>
        <taxon>Eubrachyura</taxon>
        <taxon>Portunoidea</taxon>
        <taxon>Portunidae</taxon>
        <taxon>Portuninae</taxon>
        <taxon>Portunus</taxon>
    </lineage>
</organism>
<evidence type="ECO:0000313" key="2">
    <source>
        <dbReference type="Proteomes" id="UP000324222"/>
    </source>
</evidence>
<accession>A0A5B7GDV0</accession>
<name>A0A5B7GDV0_PORTR</name>
<reference evidence="1 2" key="1">
    <citation type="submission" date="2019-05" db="EMBL/GenBank/DDBJ databases">
        <title>Another draft genome of Portunus trituberculatus and its Hox gene families provides insights of decapod evolution.</title>
        <authorList>
            <person name="Jeong J.-H."/>
            <person name="Song I."/>
            <person name="Kim S."/>
            <person name="Choi T."/>
            <person name="Kim D."/>
            <person name="Ryu S."/>
            <person name="Kim W."/>
        </authorList>
    </citation>
    <scope>NUCLEOTIDE SEQUENCE [LARGE SCALE GENOMIC DNA]</scope>
    <source>
        <tissue evidence="1">Muscle</tissue>
    </source>
</reference>
<dbReference type="Proteomes" id="UP000324222">
    <property type="component" value="Unassembled WGS sequence"/>
</dbReference>
<dbReference type="AlphaFoldDB" id="A0A5B7GDV0"/>
<comment type="caution">
    <text evidence="1">The sequence shown here is derived from an EMBL/GenBank/DDBJ whole genome shotgun (WGS) entry which is preliminary data.</text>
</comment>
<evidence type="ECO:0000313" key="1">
    <source>
        <dbReference type="EMBL" id="MPC58221.1"/>
    </source>
</evidence>
<proteinExistence type="predicted"/>